<evidence type="ECO:0000313" key="3">
    <source>
        <dbReference type="EMBL" id="KAK8081348.1"/>
    </source>
</evidence>
<name>A0ABR1WGY8_9PEZI</name>
<organism evidence="3 4">
    <name type="scientific">Apiospora saccharicola</name>
    <dbReference type="NCBI Taxonomy" id="335842"/>
    <lineage>
        <taxon>Eukaryota</taxon>
        <taxon>Fungi</taxon>
        <taxon>Dikarya</taxon>
        <taxon>Ascomycota</taxon>
        <taxon>Pezizomycotina</taxon>
        <taxon>Sordariomycetes</taxon>
        <taxon>Xylariomycetidae</taxon>
        <taxon>Amphisphaeriales</taxon>
        <taxon>Apiosporaceae</taxon>
        <taxon>Apiospora</taxon>
    </lineage>
</organism>
<dbReference type="EMBL" id="JAQQWM010000001">
    <property type="protein sequence ID" value="KAK8081348.1"/>
    <property type="molecule type" value="Genomic_DNA"/>
</dbReference>
<evidence type="ECO:0000256" key="2">
    <source>
        <dbReference type="SAM" id="Phobius"/>
    </source>
</evidence>
<feature type="transmembrane region" description="Helical" evidence="2">
    <location>
        <begin position="239"/>
        <end position="261"/>
    </location>
</feature>
<sequence>MDGTVITQTPIGGSEATNTVWLPAQTTPFTPLKFGTELSCEPSISCEESSDCWPMWLTTWGTSSATMAFERPSCFPSGYYNIGSHLSVAFPGTACISGWHAACDTTFGYLGQTYSQIWCCPSGGYECMATETYFSTTMRACASWVTDPTGYVLMGRDDGGDGATAIDTVVYPVLPSGKGLLYRVEAMPLQIPPKTTSTSSSGLLAFTTVPGSASIDYGPGETAASDSADAPRQLSKGSIAGAISASIVGVLIIAAMVFVCIRCRRRTRRLQASGTAAVVNQGGVDLYYGKPELPTNDVARAELDGYGMYHEMDGGSRPVEALSPHTIADKQAEKGVEAEAKRPDGGVTMGR</sequence>
<feature type="region of interest" description="Disordered" evidence="1">
    <location>
        <begin position="326"/>
        <end position="351"/>
    </location>
</feature>
<dbReference type="Proteomes" id="UP001446871">
    <property type="component" value="Unassembled WGS sequence"/>
</dbReference>
<gene>
    <name evidence="3" type="ORF">PG996_000129</name>
</gene>
<feature type="compositionally biased region" description="Basic and acidic residues" evidence="1">
    <location>
        <begin position="327"/>
        <end position="344"/>
    </location>
</feature>
<reference evidence="3 4" key="1">
    <citation type="submission" date="2023-01" db="EMBL/GenBank/DDBJ databases">
        <title>Analysis of 21 Apiospora genomes using comparative genomics revels a genus with tremendous synthesis potential of carbohydrate active enzymes and secondary metabolites.</title>
        <authorList>
            <person name="Sorensen T."/>
        </authorList>
    </citation>
    <scope>NUCLEOTIDE SEQUENCE [LARGE SCALE GENOMIC DNA]</scope>
    <source>
        <strain evidence="3 4">CBS 83171</strain>
    </source>
</reference>
<protein>
    <submittedName>
        <fullName evidence="3">Uncharacterized protein</fullName>
    </submittedName>
</protein>
<evidence type="ECO:0000256" key="1">
    <source>
        <dbReference type="SAM" id="MobiDB-lite"/>
    </source>
</evidence>
<comment type="caution">
    <text evidence="3">The sequence shown here is derived from an EMBL/GenBank/DDBJ whole genome shotgun (WGS) entry which is preliminary data.</text>
</comment>
<keyword evidence="2" id="KW-0812">Transmembrane</keyword>
<accession>A0ABR1WGY8</accession>
<keyword evidence="4" id="KW-1185">Reference proteome</keyword>
<proteinExistence type="predicted"/>
<keyword evidence="2" id="KW-0472">Membrane</keyword>
<keyword evidence="2" id="KW-1133">Transmembrane helix</keyword>
<evidence type="ECO:0000313" key="4">
    <source>
        <dbReference type="Proteomes" id="UP001446871"/>
    </source>
</evidence>